<comment type="catalytic activity">
    <reaction evidence="7 8">
        <text>shikimate + NADP(+) = 3-dehydroshikimate + NADPH + H(+)</text>
        <dbReference type="Rhea" id="RHEA:17737"/>
        <dbReference type="ChEBI" id="CHEBI:15378"/>
        <dbReference type="ChEBI" id="CHEBI:16630"/>
        <dbReference type="ChEBI" id="CHEBI:36208"/>
        <dbReference type="ChEBI" id="CHEBI:57783"/>
        <dbReference type="ChEBI" id="CHEBI:58349"/>
        <dbReference type="EC" id="1.1.1.25"/>
    </reaction>
</comment>
<feature type="binding site" evidence="8">
    <location>
        <position position="95"/>
    </location>
    <ligand>
        <name>shikimate</name>
        <dbReference type="ChEBI" id="CHEBI:36208"/>
    </ligand>
</feature>
<dbReference type="GO" id="GO:0009423">
    <property type="term" value="P:chorismate biosynthetic process"/>
    <property type="evidence" value="ECO:0007669"/>
    <property type="project" value="UniProtKB-UniRule"/>
</dbReference>
<dbReference type="NCBIfam" id="TIGR00507">
    <property type="entry name" value="aroE"/>
    <property type="match status" value="1"/>
</dbReference>
<dbReference type="AlphaFoldDB" id="A0A157QRI7"/>
<organism evidence="12 13">
    <name type="scientific">Bordetella ansorpii</name>
    <dbReference type="NCBI Taxonomy" id="288768"/>
    <lineage>
        <taxon>Bacteria</taxon>
        <taxon>Pseudomonadati</taxon>
        <taxon>Pseudomonadota</taxon>
        <taxon>Betaproteobacteria</taxon>
        <taxon>Burkholderiales</taxon>
        <taxon>Alcaligenaceae</taxon>
        <taxon>Bordetella</taxon>
    </lineage>
</organism>
<feature type="binding site" evidence="8">
    <location>
        <begin position="158"/>
        <end position="163"/>
    </location>
    <ligand>
        <name>NADP(+)</name>
        <dbReference type="ChEBI" id="CHEBI:58349"/>
    </ligand>
</feature>
<feature type="binding site" evidence="8">
    <location>
        <position position="110"/>
    </location>
    <ligand>
        <name>shikimate</name>
        <dbReference type="ChEBI" id="CHEBI:36208"/>
    </ligand>
</feature>
<evidence type="ECO:0000256" key="1">
    <source>
        <dbReference type="ARBA" id="ARBA00004871"/>
    </source>
</evidence>
<feature type="binding site" evidence="8">
    <location>
        <position position="69"/>
    </location>
    <ligand>
        <name>shikimate</name>
        <dbReference type="ChEBI" id="CHEBI:36208"/>
    </ligand>
</feature>
<dbReference type="Gene3D" id="3.40.50.720">
    <property type="entry name" value="NAD(P)-binding Rossmann-like Domain"/>
    <property type="match status" value="1"/>
</dbReference>
<dbReference type="PANTHER" id="PTHR21089:SF1">
    <property type="entry name" value="BIFUNCTIONAL 3-DEHYDROQUINATE DEHYDRATASE_SHIKIMATE DEHYDROGENASE, CHLOROPLASTIC"/>
    <property type="match status" value="1"/>
</dbReference>
<dbReference type="PANTHER" id="PTHR21089">
    <property type="entry name" value="SHIKIMATE DEHYDROGENASE"/>
    <property type="match status" value="1"/>
</dbReference>
<dbReference type="SUPFAM" id="SSF51735">
    <property type="entry name" value="NAD(P)-binding Rossmann-fold domains"/>
    <property type="match status" value="1"/>
</dbReference>
<accession>A0A157QRI7</accession>
<feature type="domain" description="Quinate/shikimate 5-dehydrogenase/glutamyl-tRNA reductase" evidence="9">
    <location>
        <begin position="125"/>
        <end position="172"/>
    </location>
</feature>
<dbReference type="InterPro" id="IPR022893">
    <property type="entry name" value="Shikimate_DH_fam"/>
</dbReference>
<dbReference type="UniPathway" id="UPA00053">
    <property type="reaction ID" value="UER00087"/>
</dbReference>
<dbReference type="OrthoDB" id="9776868at2"/>
<dbReference type="GO" id="GO:0050661">
    <property type="term" value="F:NADP binding"/>
    <property type="evidence" value="ECO:0007669"/>
    <property type="project" value="InterPro"/>
</dbReference>
<keyword evidence="5 8" id="KW-0560">Oxidoreductase</keyword>
<reference evidence="12 13" key="1">
    <citation type="submission" date="2016-03" db="EMBL/GenBank/DDBJ databases">
        <authorList>
            <consortium name="Pathogen Informatics"/>
        </authorList>
    </citation>
    <scope>NUCLEOTIDE SEQUENCE [LARGE SCALE GENOMIC DNA]</scope>
    <source>
        <strain evidence="12 13">NCTC13364</strain>
    </source>
</reference>
<dbReference type="Gene3D" id="3.40.50.10860">
    <property type="entry name" value="Leucine Dehydrogenase, chain A, domain 1"/>
    <property type="match status" value="1"/>
</dbReference>
<evidence type="ECO:0000256" key="7">
    <source>
        <dbReference type="ARBA" id="ARBA00049442"/>
    </source>
</evidence>
<feature type="binding site" evidence="8">
    <location>
        <begin position="134"/>
        <end position="138"/>
    </location>
    <ligand>
        <name>NADP(+)</name>
        <dbReference type="ChEBI" id="CHEBI:58349"/>
    </ligand>
</feature>
<dbReference type="SUPFAM" id="SSF53223">
    <property type="entry name" value="Aminoacid dehydrogenase-like, N-terminal domain"/>
    <property type="match status" value="1"/>
</dbReference>
<feature type="binding site" evidence="8">
    <location>
        <position position="230"/>
    </location>
    <ligand>
        <name>shikimate</name>
        <dbReference type="ChEBI" id="CHEBI:36208"/>
    </ligand>
</feature>
<dbReference type="GO" id="GO:0004764">
    <property type="term" value="F:shikimate 3-dehydrogenase (NADP+) activity"/>
    <property type="evidence" value="ECO:0007669"/>
    <property type="project" value="UniProtKB-UniRule"/>
</dbReference>
<evidence type="ECO:0000256" key="4">
    <source>
        <dbReference type="ARBA" id="ARBA00022857"/>
    </source>
</evidence>
<dbReference type="GO" id="GO:0019632">
    <property type="term" value="P:shikimate metabolic process"/>
    <property type="evidence" value="ECO:0007669"/>
    <property type="project" value="InterPro"/>
</dbReference>
<evidence type="ECO:0000259" key="11">
    <source>
        <dbReference type="Pfam" id="PF18317"/>
    </source>
</evidence>
<dbReference type="EC" id="1.1.1.25" evidence="2 8"/>
<feature type="binding site" evidence="8">
    <location>
        <position position="228"/>
    </location>
    <ligand>
        <name>NADP(+)</name>
        <dbReference type="ChEBI" id="CHEBI:58349"/>
    </ligand>
</feature>
<evidence type="ECO:0000256" key="2">
    <source>
        <dbReference type="ARBA" id="ARBA00012962"/>
    </source>
</evidence>
<evidence type="ECO:0000259" key="10">
    <source>
        <dbReference type="Pfam" id="PF08501"/>
    </source>
</evidence>
<comment type="subunit">
    <text evidence="8">Homodimer.</text>
</comment>
<feature type="domain" description="Shikimate dehydrogenase substrate binding N-terminal" evidence="10">
    <location>
        <begin position="14"/>
        <end position="97"/>
    </location>
</feature>
<sequence>MSPPSLPSLPRYAVIGNPIAHSRSPQIHAMFSTQTGRPLQYERLLAPLDGFAPTVQAFREAAGLGLNVTVPFKQEAWALAGDRLSTRARLAGAVNTLWLADGAWHGDNTDGVGLVSDLVRLGVVLRDARVLLVGAGGAARGVLQPLAEAGCARIHIVNRTAAKAAELARAWAAAALPGPTRVSAGGLDEAAAPGGWNVVINATASGLQDAAPQLPGGLYAADAMAYDMVYGSRPTPFMRQAEADGAARRADGLGMLVGQAAESFHIWHGVRPDPSPVLVTLRAALLAEA</sequence>
<dbReference type="InterPro" id="IPR041121">
    <property type="entry name" value="SDH_C"/>
</dbReference>
<protein>
    <recommendedName>
        <fullName evidence="2 8">Shikimate dehydrogenase (NADP(+))</fullName>
        <shortName evidence="8">SDH</shortName>
        <ecNumber evidence="2 8">1.1.1.25</ecNumber>
    </recommendedName>
</protein>
<feature type="binding site" evidence="8">
    <location>
        <position position="252"/>
    </location>
    <ligand>
        <name>NADP(+)</name>
        <dbReference type="ChEBI" id="CHEBI:58349"/>
    </ligand>
</feature>
<dbReference type="GO" id="GO:0005829">
    <property type="term" value="C:cytosol"/>
    <property type="evidence" value="ECO:0007669"/>
    <property type="project" value="TreeGrafter"/>
</dbReference>
<evidence type="ECO:0000313" key="12">
    <source>
        <dbReference type="EMBL" id="SAI48186.1"/>
    </source>
</evidence>
<evidence type="ECO:0000256" key="6">
    <source>
        <dbReference type="ARBA" id="ARBA00023141"/>
    </source>
</evidence>
<comment type="similarity">
    <text evidence="8">Belongs to the shikimate dehydrogenase family.</text>
</comment>
<dbReference type="GO" id="GO:0009073">
    <property type="term" value="P:aromatic amino acid family biosynthetic process"/>
    <property type="evidence" value="ECO:0007669"/>
    <property type="project" value="UniProtKB-KW"/>
</dbReference>
<dbReference type="FunFam" id="3.40.50.10860:FF:000006">
    <property type="entry name" value="Shikimate dehydrogenase (NADP(+))"/>
    <property type="match status" value="1"/>
</dbReference>
<dbReference type="RefSeq" id="WP_066417416.1">
    <property type="nucleotide sequence ID" value="NZ_FKBS01000025.1"/>
</dbReference>
<comment type="pathway">
    <text evidence="1 8">Metabolic intermediate biosynthesis; chorismate biosynthesis; chorismate from D-erythrose 4-phosphate and phosphoenolpyruvate: step 4/7.</text>
</comment>
<dbReference type="Pfam" id="PF01488">
    <property type="entry name" value="Shikimate_DH"/>
    <property type="match status" value="1"/>
</dbReference>
<keyword evidence="4 8" id="KW-0521">NADP</keyword>
<gene>
    <name evidence="12" type="primary">aroE_2</name>
    <name evidence="8" type="synonym">aroE</name>
    <name evidence="12" type="ORF">SAMEA1982600_03903</name>
</gene>
<dbReference type="Pfam" id="PF18317">
    <property type="entry name" value="SDH_C"/>
    <property type="match status" value="1"/>
</dbReference>
<keyword evidence="3 8" id="KW-0028">Amino-acid biosynthesis</keyword>
<feature type="binding site" evidence="8">
    <location>
        <position position="259"/>
    </location>
    <ligand>
        <name>shikimate</name>
        <dbReference type="ChEBI" id="CHEBI:36208"/>
    </ligand>
</feature>
<dbReference type="Proteomes" id="UP000077037">
    <property type="component" value="Unassembled WGS sequence"/>
</dbReference>
<dbReference type="EMBL" id="FKBS01000025">
    <property type="protein sequence ID" value="SAI48186.1"/>
    <property type="molecule type" value="Genomic_DNA"/>
</dbReference>
<dbReference type="GO" id="GO:0008652">
    <property type="term" value="P:amino acid biosynthetic process"/>
    <property type="evidence" value="ECO:0007669"/>
    <property type="project" value="UniProtKB-KW"/>
</dbReference>
<feature type="domain" description="SDH C-terminal" evidence="11">
    <location>
        <begin position="252"/>
        <end position="277"/>
    </location>
</feature>
<feature type="active site" description="Proton acceptor" evidence="8">
    <location>
        <position position="73"/>
    </location>
</feature>
<evidence type="ECO:0000313" key="13">
    <source>
        <dbReference type="Proteomes" id="UP000077037"/>
    </source>
</evidence>
<dbReference type="Pfam" id="PF08501">
    <property type="entry name" value="Shikimate_dh_N"/>
    <property type="match status" value="1"/>
</dbReference>
<evidence type="ECO:0000256" key="3">
    <source>
        <dbReference type="ARBA" id="ARBA00022605"/>
    </source>
</evidence>
<dbReference type="HAMAP" id="MF_00222">
    <property type="entry name" value="Shikimate_DH_AroE"/>
    <property type="match status" value="1"/>
</dbReference>
<dbReference type="NCBIfam" id="NF001310">
    <property type="entry name" value="PRK00258.1-2"/>
    <property type="match status" value="1"/>
</dbReference>
<dbReference type="CDD" id="cd01065">
    <property type="entry name" value="NAD_bind_Shikimate_DH"/>
    <property type="match status" value="1"/>
</dbReference>
<keyword evidence="6 8" id="KW-0057">Aromatic amino acid biosynthesis</keyword>
<evidence type="ECO:0000259" key="9">
    <source>
        <dbReference type="Pfam" id="PF01488"/>
    </source>
</evidence>
<comment type="function">
    <text evidence="8">Involved in the biosynthesis of the chorismate, which leads to the biosynthesis of aromatic amino acids. Catalyzes the reversible NADPH linked reduction of 3-dehydroshikimate (DHSA) to yield shikimate (SA).</text>
</comment>
<dbReference type="InterPro" id="IPR013708">
    <property type="entry name" value="Shikimate_DH-bd_N"/>
</dbReference>
<proteinExistence type="inferred from homology"/>
<dbReference type="InterPro" id="IPR036291">
    <property type="entry name" value="NAD(P)-bd_dom_sf"/>
</dbReference>
<dbReference type="InterPro" id="IPR006151">
    <property type="entry name" value="Shikm_DH/Glu-tRNA_Rdtase"/>
</dbReference>
<feature type="binding site" evidence="8">
    <location>
        <begin position="22"/>
        <end position="24"/>
    </location>
    <ligand>
        <name>shikimate</name>
        <dbReference type="ChEBI" id="CHEBI:36208"/>
    </ligand>
</feature>
<comment type="caution">
    <text evidence="8">Lacks conserved residue(s) required for the propagation of feature annotation.</text>
</comment>
<dbReference type="InterPro" id="IPR011342">
    <property type="entry name" value="Shikimate_DH"/>
</dbReference>
<evidence type="ECO:0000256" key="8">
    <source>
        <dbReference type="HAMAP-Rule" id="MF_00222"/>
    </source>
</evidence>
<dbReference type="InterPro" id="IPR046346">
    <property type="entry name" value="Aminoacid_DH-like_N_sf"/>
</dbReference>
<name>A0A157QRI7_9BORD</name>
<evidence type="ECO:0000256" key="5">
    <source>
        <dbReference type="ARBA" id="ARBA00023002"/>
    </source>
</evidence>